<dbReference type="RefSeq" id="WP_136125583.1">
    <property type="nucleotide sequence ID" value="NZ_CAJUGY010000031.1"/>
</dbReference>
<gene>
    <name evidence="1" type="ORF">D3M76_01620</name>
</gene>
<organism evidence="1 2">
    <name type="scientific">Rodentibacter pneumotropicus</name>
    <dbReference type="NCBI Taxonomy" id="758"/>
    <lineage>
        <taxon>Bacteria</taxon>
        <taxon>Pseudomonadati</taxon>
        <taxon>Pseudomonadota</taxon>
        <taxon>Gammaproteobacteria</taxon>
        <taxon>Pasteurellales</taxon>
        <taxon>Pasteurellaceae</taxon>
        <taxon>Rodentibacter</taxon>
    </lineage>
</organism>
<dbReference type="EMBL" id="QXNG01000015">
    <property type="protein sequence ID" value="THA17370.1"/>
    <property type="molecule type" value="Genomic_DNA"/>
</dbReference>
<protein>
    <submittedName>
        <fullName evidence="1">Uncharacterized protein</fullName>
    </submittedName>
</protein>
<accession>A0A4S2PZ41</accession>
<proteinExistence type="predicted"/>
<dbReference type="Proteomes" id="UP000310576">
    <property type="component" value="Unassembled WGS sequence"/>
</dbReference>
<reference evidence="1 2" key="1">
    <citation type="journal article" date="2019" name="Vet. Microbiol.">
        <title>Development of multi locus sequence typing (MLST) of Rodentibacter pneumotropicus.</title>
        <authorList>
            <person name="Adhikary S."/>
            <person name="Bisgaard M."/>
            <person name="Boot R."/>
            <person name="Benga L."/>
            <person name="Nicklas W."/>
            <person name="Christensen H."/>
        </authorList>
    </citation>
    <scope>NUCLEOTIDE SEQUENCE [LARGE SCALE GENOMIC DNA]</scope>
    <source>
        <strain evidence="1 2">1596_07</strain>
    </source>
</reference>
<name>A0A4S2PZ41_9PAST</name>
<evidence type="ECO:0000313" key="2">
    <source>
        <dbReference type="Proteomes" id="UP000310576"/>
    </source>
</evidence>
<dbReference type="AlphaFoldDB" id="A0A4S2PZ41"/>
<evidence type="ECO:0000313" key="1">
    <source>
        <dbReference type="EMBL" id="THA17370.1"/>
    </source>
</evidence>
<sequence>MTAKITQTDVEKMVRHWLATPVNSYLGSDYGFDKHALLFTPLTMNTADEMIAKLRRDVPVLAMLPSDAINLYSIPLSPDKLHFILEIGDIALDIM</sequence>
<comment type="caution">
    <text evidence="1">The sequence shown here is derived from an EMBL/GenBank/DDBJ whole genome shotgun (WGS) entry which is preliminary data.</text>
</comment>